<dbReference type="InterPro" id="IPR000847">
    <property type="entry name" value="LysR_HTH_N"/>
</dbReference>
<dbReference type="InterPro" id="IPR036388">
    <property type="entry name" value="WH-like_DNA-bd_sf"/>
</dbReference>
<dbReference type="SUPFAM" id="SSF46785">
    <property type="entry name" value="Winged helix' DNA-binding domain"/>
    <property type="match status" value="1"/>
</dbReference>
<keyword evidence="3" id="KW-0238">DNA-binding</keyword>
<dbReference type="PRINTS" id="PR00039">
    <property type="entry name" value="HTHLYSR"/>
</dbReference>
<dbReference type="EMBL" id="JBHTJZ010000004">
    <property type="protein sequence ID" value="MFD0958115.1"/>
    <property type="molecule type" value="Genomic_DNA"/>
</dbReference>
<dbReference type="PROSITE" id="PS50931">
    <property type="entry name" value="HTH_LYSR"/>
    <property type="match status" value="1"/>
</dbReference>
<keyword evidence="7" id="KW-1185">Reference proteome</keyword>
<dbReference type="SUPFAM" id="SSF53850">
    <property type="entry name" value="Periplasmic binding protein-like II"/>
    <property type="match status" value="1"/>
</dbReference>
<dbReference type="InterPro" id="IPR036390">
    <property type="entry name" value="WH_DNA-bd_sf"/>
</dbReference>
<dbReference type="CDD" id="cd05466">
    <property type="entry name" value="PBP2_LTTR_substrate"/>
    <property type="match status" value="1"/>
</dbReference>
<protein>
    <submittedName>
        <fullName evidence="6">LysR family transcriptional regulator</fullName>
    </submittedName>
</protein>
<comment type="caution">
    <text evidence="6">The sequence shown here is derived from an EMBL/GenBank/DDBJ whole genome shotgun (WGS) entry which is preliminary data.</text>
</comment>
<name>A0ABW3HKW5_9BACL</name>
<dbReference type="Pfam" id="PF03466">
    <property type="entry name" value="LysR_substrate"/>
    <property type="match status" value="1"/>
</dbReference>
<organism evidence="6 7">
    <name type="scientific">Paenibacillus chungangensis</name>
    <dbReference type="NCBI Taxonomy" id="696535"/>
    <lineage>
        <taxon>Bacteria</taxon>
        <taxon>Bacillati</taxon>
        <taxon>Bacillota</taxon>
        <taxon>Bacilli</taxon>
        <taxon>Bacillales</taxon>
        <taxon>Paenibacillaceae</taxon>
        <taxon>Paenibacillus</taxon>
    </lineage>
</organism>
<keyword evidence="2" id="KW-0805">Transcription regulation</keyword>
<dbReference type="Proteomes" id="UP001596989">
    <property type="component" value="Unassembled WGS sequence"/>
</dbReference>
<evidence type="ECO:0000256" key="2">
    <source>
        <dbReference type="ARBA" id="ARBA00023015"/>
    </source>
</evidence>
<keyword evidence="4" id="KW-0804">Transcription</keyword>
<evidence type="ECO:0000313" key="6">
    <source>
        <dbReference type="EMBL" id="MFD0958115.1"/>
    </source>
</evidence>
<evidence type="ECO:0000259" key="5">
    <source>
        <dbReference type="PROSITE" id="PS50931"/>
    </source>
</evidence>
<evidence type="ECO:0000256" key="1">
    <source>
        <dbReference type="ARBA" id="ARBA00009437"/>
    </source>
</evidence>
<evidence type="ECO:0000256" key="3">
    <source>
        <dbReference type="ARBA" id="ARBA00023125"/>
    </source>
</evidence>
<dbReference type="Gene3D" id="1.10.10.10">
    <property type="entry name" value="Winged helix-like DNA-binding domain superfamily/Winged helix DNA-binding domain"/>
    <property type="match status" value="1"/>
</dbReference>
<sequence>MIQMEWYRMFLYTARKGNLTKAAEELLITQPSVSYGIKQMEEALGLRLFHRLSKGVQLTEEGRALLPYVEQAFSLLEAAERHANDLKRLEEGEIRIGASDSLIKHMLLPQLNQFHQEHPGIRIRLSHGKTPDIARRLKDGAIDCAIVHMPLNDTQLHIEPLAELEDCFVVGSRYRTYAGRMLSTEELAKLPLLFLSPGSSTRTHVESWFAAQGRAVKPDMELGSVDLLAEFAGQGYGAAFITRSFVDEELRSGKLFRLQLEQPLPSRGIGLAVRRDTALPLAAERFIEMLRSGPSL</sequence>
<dbReference type="PANTHER" id="PTHR30126:SF64">
    <property type="entry name" value="HTH-TYPE TRANSCRIPTIONAL REGULATOR CITR"/>
    <property type="match status" value="1"/>
</dbReference>
<gene>
    <name evidence="6" type="ORF">ACFQ2I_01790</name>
</gene>
<proteinExistence type="inferred from homology"/>
<dbReference type="RefSeq" id="WP_377561761.1">
    <property type="nucleotide sequence ID" value="NZ_JBHTJZ010000004.1"/>
</dbReference>
<dbReference type="Gene3D" id="3.40.190.290">
    <property type="match status" value="1"/>
</dbReference>
<reference evidence="7" key="1">
    <citation type="journal article" date="2019" name="Int. J. Syst. Evol. Microbiol.">
        <title>The Global Catalogue of Microorganisms (GCM) 10K type strain sequencing project: providing services to taxonomists for standard genome sequencing and annotation.</title>
        <authorList>
            <consortium name="The Broad Institute Genomics Platform"/>
            <consortium name="The Broad Institute Genome Sequencing Center for Infectious Disease"/>
            <person name="Wu L."/>
            <person name="Ma J."/>
        </authorList>
    </citation>
    <scope>NUCLEOTIDE SEQUENCE [LARGE SCALE GENOMIC DNA]</scope>
    <source>
        <strain evidence="7">CCUG 59129</strain>
    </source>
</reference>
<accession>A0ABW3HKW5</accession>
<dbReference type="PANTHER" id="PTHR30126">
    <property type="entry name" value="HTH-TYPE TRANSCRIPTIONAL REGULATOR"/>
    <property type="match status" value="1"/>
</dbReference>
<comment type="similarity">
    <text evidence="1">Belongs to the LysR transcriptional regulatory family.</text>
</comment>
<feature type="domain" description="HTH lysR-type" evidence="5">
    <location>
        <begin position="14"/>
        <end position="59"/>
    </location>
</feature>
<evidence type="ECO:0000313" key="7">
    <source>
        <dbReference type="Proteomes" id="UP001596989"/>
    </source>
</evidence>
<dbReference type="InterPro" id="IPR005119">
    <property type="entry name" value="LysR_subst-bd"/>
</dbReference>
<dbReference type="Pfam" id="PF00126">
    <property type="entry name" value="HTH_1"/>
    <property type="match status" value="1"/>
</dbReference>
<evidence type="ECO:0000256" key="4">
    <source>
        <dbReference type="ARBA" id="ARBA00023163"/>
    </source>
</evidence>